<evidence type="ECO:0000256" key="1">
    <source>
        <dbReference type="ARBA" id="ARBA00009199"/>
    </source>
</evidence>
<organism evidence="3 4">
    <name type="scientific">Actinomadura barringtoniae</name>
    <dbReference type="NCBI Taxonomy" id="1427535"/>
    <lineage>
        <taxon>Bacteria</taxon>
        <taxon>Bacillati</taxon>
        <taxon>Actinomycetota</taxon>
        <taxon>Actinomycetes</taxon>
        <taxon>Streptosporangiales</taxon>
        <taxon>Thermomonosporaceae</taxon>
        <taxon>Actinomadura</taxon>
    </lineage>
</organism>
<dbReference type="Pfam" id="PF01425">
    <property type="entry name" value="Amidase"/>
    <property type="match status" value="1"/>
</dbReference>
<evidence type="ECO:0000313" key="3">
    <source>
        <dbReference type="EMBL" id="MBO2454030.1"/>
    </source>
</evidence>
<dbReference type="InterPro" id="IPR023631">
    <property type="entry name" value="Amidase_dom"/>
</dbReference>
<dbReference type="PANTHER" id="PTHR11895:SF7">
    <property type="entry name" value="GLUTAMYL-TRNA(GLN) AMIDOTRANSFERASE SUBUNIT A, MITOCHONDRIAL"/>
    <property type="match status" value="1"/>
</dbReference>
<keyword evidence="4" id="KW-1185">Reference proteome</keyword>
<dbReference type="Gene3D" id="3.90.1300.10">
    <property type="entry name" value="Amidase signature (AS) domain"/>
    <property type="match status" value="1"/>
</dbReference>
<sequence length="474" mass="50305">MTEPHRLSALDQAAALRSGEIGAVELVDHHLERIAELNERLGAFITVTGDAAREQARAADERLREEPEPAGLPPLFGVPTSIKDLAGTADAPTTFGSLAFRDFVPPVDAHVVSKMRAAGLISLGKTNTAEFGHSAYSDTDVGGSARTPWDLTRSAGGSSGGAAASVAGGLVPFAHGTDGGGSVRMPASVCGIFGLKPSRGRISNGPMAHDPVGLACHGPLARTVADAAALLDAMAGPMTGDPYWAPPLPDGETFLDWARREPGTLRIARFADTGTLGVPVDPGCLAAYEETTRLLEDLGHHVEEIETPYGEEFVEPFEICWATRALQAPVPPGREELLRPVTRWWRARGRQTTAEQFLGALNTLERLGRRVVEATAPYDAVLTPTLALPPQPPRFFTETGDLRVETQRQTRFSPYSAGCNITGQPAASLPLHWTGDGLPIGVMLAGRPHGEGPLLALCAQLEAARPWASRRPSF</sequence>
<dbReference type="Proteomes" id="UP000669179">
    <property type="component" value="Unassembled WGS sequence"/>
</dbReference>
<dbReference type="EMBL" id="JAGEOJ010000024">
    <property type="protein sequence ID" value="MBO2454030.1"/>
    <property type="molecule type" value="Genomic_DNA"/>
</dbReference>
<feature type="domain" description="Amidase" evidence="2">
    <location>
        <begin position="25"/>
        <end position="455"/>
    </location>
</feature>
<dbReference type="InterPro" id="IPR020556">
    <property type="entry name" value="Amidase_CS"/>
</dbReference>
<dbReference type="InterPro" id="IPR036928">
    <property type="entry name" value="AS_sf"/>
</dbReference>
<dbReference type="PROSITE" id="PS00571">
    <property type="entry name" value="AMIDASES"/>
    <property type="match status" value="1"/>
</dbReference>
<dbReference type="GO" id="GO:0003824">
    <property type="term" value="F:catalytic activity"/>
    <property type="evidence" value="ECO:0007669"/>
    <property type="project" value="InterPro"/>
</dbReference>
<evidence type="ECO:0000259" key="2">
    <source>
        <dbReference type="Pfam" id="PF01425"/>
    </source>
</evidence>
<reference evidence="3" key="1">
    <citation type="submission" date="2021-03" db="EMBL/GenBank/DDBJ databases">
        <authorList>
            <person name="Kanchanasin P."/>
            <person name="Saeng-In P."/>
            <person name="Phongsopitanun W."/>
            <person name="Yuki M."/>
            <person name="Kudo T."/>
            <person name="Ohkuma M."/>
            <person name="Tanasupawat S."/>
        </authorList>
    </citation>
    <scope>NUCLEOTIDE SEQUENCE</scope>
    <source>
        <strain evidence="3">GKU 128</strain>
    </source>
</reference>
<dbReference type="AlphaFoldDB" id="A0A939TF59"/>
<dbReference type="PANTHER" id="PTHR11895">
    <property type="entry name" value="TRANSAMIDASE"/>
    <property type="match status" value="1"/>
</dbReference>
<dbReference type="InterPro" id="IPR000120">
    <property type="entry name" value="Amidase"/>
</dbReference>
<proteinExistence type="inferred from homology"/>
<gene>
    <name evidence="3" type="ORF">J4573_43560</name>
</gene>
<dbReference type="SUPFAM" id="SSF75304">
    <property type="entry name" value="Amidase signature (AS) enzymes"/>
    <property type="match status" value="1"/>
</dbReference>
<protein>
    <submittedName>
        <fullName evidence="3">Amidase</fullName>
    </submittedName>
</protein>
<comment type="similarity">
    <text evidence="1">Belongs to the amidase family.</text>
</comment>
<comment type="caution">
    <text evidence="3">The sequence shown here is derived from an EMBL/GenBank/DDBJ whole genome shotgun (WGS) entry which is preliminary data.</text>
</comment>
<dbReference type="RefSeq" id="WP_208262125.1">
    <property type="nucleotide sequence ID" value="NZ_JAGEOJ010000024.1"/>
</dbReference>
<accession>A0A939TF59</accession>
<evidence type="ECO:0000313" key="4">
    <source>
        <dbReference type="Proteomes" id="UP000669179"/>
    </source>
</evidence>
<name>A0A939TF59_9ACTN</name>